<dbReference type="AlphaFoldDB" id="A0AAD4IHZ0"/>
<name>A0AAD4IHZ0_9PLEO</name>
<proteinExistence type="predicted"/>
<reference evidence="1" key="1">
    <citation type="submission" date="2021-07" db="EMBL/GenBank/DDBJ databases">
        <title>Genome Resource of American Ginseng Black Spot Pathogen Alternaria panax.</title>
        <authorList>
            <person name="Qiu C."/>
            <person name="Wang W."/>
            <person name="Liu Z."/>
        </authorList>
    </citation>
    <scope>NUCLEOTIDE SEQUENCE</scope>
    <source>
        <strain evidence="1">BNCC115425</strain>
    </source>
</reference>
<evidence type="ECO:0000313" key="1">
    <source>
        <dbReference type="EMBL" id="KAG9194849.1"/>
    </source>
</evidence>
<evidence type="ECO:0000313" key="2">
    <source>
        <dbReference type="Proteomes" id="UP001199106"/>
    </source>
</evidence>
<dbReference type="Proteomes" id="UP001199106">
    <property type="component" value="Unassembled WGS sequence"/>
</dbReference>
<accession>A0AAD4IHZ0</accession>
<sequence length="69" mass="7215">MSSSSLHPNTITTTLIPPAARFLRAYFHDIYDFAAKSGKFVSGSAGAWWGNLAGIHSLAATTAVTTGTT</sequence>
<keyword evidence="2" id="KW-1185">Reference proteome</keyword>
<comment type="caution">
    <text evidence="1">The sequence shown here is derived from an EMBL/GenBank/DDBJ whole genome shotgun (WGS) entry which is preliminary data.</text>
</comment>
<organism evidence="1 2">
    <name type="scientific">Alternaria panax</name>
    <dbReference type="NCBI Taxonomy" id="48097"/>
    <lineage>
        <taxon>Eukaryota</taxon>
        <taxon>Fungi</taxon>
        <taxon>Dikarya</taxon>
        <taxon>Ascomycota</taxon>
        <taxon>Pezizomycotina</taxon>
        <taxon>Dothideomycetes</taxon>
        <taxon>Pleosporomycetidae</taxon>
        <taxon>Pleosporales</taxon>
        <taxon>Pleosporineae</taxon>
        <taxon>Pleosporaceae</taxon>
        <taxon>Alternaria</taxon>
        <taxon>Alternaria sect. Panax</taxon>
    </lineage>
</organism>
<dbReference type="EMBL" id="JAANER010000002">
    <property type="protein sequence ID" value="KAG9194849.1"/>
    <property type="molecule type" value="Genomic_DNA"/>
</dbReference>
<gene>
    <name evidence="1" type="ORF">G6011_04884</name>
</gene>
<protein>
    <submittedName>
        <fullName evidence="1">Uncharacterized protein</fullName>
    </submittedName>
</protein>